<dbReference type="EMBL" id="OZ035836">
    <property type="protein sequence ID" value="CAL1579072.1"/>
    <property type="molecule type" value="Genomic_DNA"/>
</dbReference>
<accession>A0AAV2JU14</accession>
<evidence type="ECO:0000313" key="2">
    <source>
        <dbReference type="EMBL" id="CAL1579072.1"/>
    </source>
</evidence>
<evidence type="ECO:0000313" key="3">
    <source>
        <dbReference type="Proteomes" id="UP001497482"/>
    </source>
</evidence>
<evidence type="ECO:0000256" key="1">
    <source>
        <dbReference type="SAM" id="MobiDB-lite"/>
    </source>
</evidence>
<name>A0AAV2JU14_KNICA</name>
<dbReference type="AlphaFoldDB" id="A0AAV2JU14"/>
<feature type="region of interest" description="Disordered" evidence="1">
    <location>
        <begin position="69"/>
        <end position="103"/>
    </location>
</feature>
<dbReference type="Proteomes" id="UP001497482">
    <property type="component" value="Chromosome 14"/>
</dbReference>
<sequence length="103" mass="11682">MQIYARRRRRSLFITAETGVDEDDEAEEEEVGRAFKVRGKVDRAWTHIRRFFQVSCFIWIRTGTITVTVGDRGETGGDGGDRGRQGETGGRQGIRETQRTSGM</sequence>
<gene>
    <name evidence="2" type="ORF">KC01_LOCUS10166</name>
</gene>
<reference evidence="2 3" key="1">
    <citation type="submission" date="2024-04" db="EMBL/GenBank/DDBJ databases">
        <authorList>
            <person name="Waldvogel A.-M."/>
            <person name="Schoenle A."/>
        </authorList>
    </citation>
    <scope>NUCLEOTIDE SEQUENCE [LARGE SCALE GENOMIC DNA]</scope>
</reference>
<keyword evidence="3" id="KW-1185">Reference proteome</keyword>
<feature type="compositionally biased region" description="Basic and acidic residues" evidence="1">
    <location>
        <begin position="71"/>
        <end position="85"/>
    </location>
</feature>
<organism evidence="2 3">
    <name type="scientific">Knipowitschia caucasica</name>
    <name type="common">Caucasian dwarf goby</name>
    <name type="synonym">Pomatoschistus caucasicus</name>
    <dbReference type="NCBI Taxonomy" id="637954"/>
    <lineage>
        <taxon>Eukaryota</taxon>
        <taxon>Metazoa</taxon>
        <taxon>Chordata</taxon>
        <taxon>Craniata</taxon>
        <taxon>Vertebrata</taxon>
        <taxon>Euteleostomi</taxon>
        <taxon>Actinopterygii</taxon>
        <taxon>Neopterygii</taxon>
        <taxon>Teleostei</taxon>
        <taxon>Neoteleostei</taxon>
        <taxon>Acanthomorphata</taxon>
        <taxon>Gobiaria</taxon>
        <taxon>Gobiiformes</taxon>
        <taxon>Gobioidei</taxon>
        <taxon>Gobiidae</taxon>
        <taxon>Gobiinae</taxon>
        <taxon>Knipowitschia</taxon>
    </lineage>
</organism>
<protein>
    <submittedName>
        <fullName evidence="2">Uncharacterized protein</fullName>
    </submittedName>
</protein>
<proteinExistence type="predicted"/>
<feature type="compositionally biased region" description="Basic and acidic residues" evidence="1">
    <location>
        <begin position="93"/>
        <end position="103"/>
    </location>
</feature>